<evidence type="ECO:0000313" key="3">
    <source>
        <dbReference type="Proteomes" id="UP001293254"/>
    </source>
</evidence>
<keyword evidence="3" id="KW-1185">Reference proteome</keyword>
<sequence>MRGAKVFGDFDGFLTQQFSNHKAILSGSATRSDDVGEQLLVYSSKYNEPPLIQLDSAESPSSPGCGSAFGSKSPLDITGPTSMNQLVRPTAVPPVSHFPDSVSAPFSVDAPLEGLLRPFVSVDSEASGVQLTGNLGSPRPNATSPHGNYSLVDVPVGEEKGFLP</sequence>
<name>A0AAE1Z4S5_9LAMI</name>
<evidence type="ECO:0000256" key="1">
    <source>
        <dbReference type="SAM" id="MobiDB-lite"/>
    </source>
</evidence>
<evidence type="ECO:0000313" key="2">
    <source>
        <dbReference type="EMBL" id="KAK4441789.1"/>
    </source>
</evidence>
<comment type="caution">
    <text evidence="2">The sequence shown here is derived from an EMBL/GenBank/DDBJ whole genome shotgun (WGS) entry which is preliminary data.</text>
</comment>
<reference evidence="2" key="2">
    <citation type="journal article" date="2024" name="Plant">
        <title>Genomic evolution and insights into agronomic trait innovations of Sesamum species.</title>
        <authorList>
            <person name="Miao H."/>
            <person name="Wang L."/>
            <person name="Qu L."/>
            <person name="Liu H."/>
            <person name="Sun Y."/>
            <person name="Le M."/>
            <person name="Wang Q."/>
            <person name="Wei S."/>
            <person name="Zheng Y."/>
            <person name="Lin W."/>
            <person name="Duan Y."/>
            <person name="Cao H."/>
            <person name="Xiong S."/>
            <person name="Wang X."/>
            <person name="Wei L."/>
            <person name="Li C."/>
            <person name="Ma Q."/>
            <person name="Ju M."/>
            <person name="Zhao R."/>
            <person name="Li G."/>
            <person name="Mu C."/>
            <person name="Tian Q."/>
            <person name="Mei H."/>
            <person name="Zhang T."/>
            <person name="Gao T."/>
            <person name="Zhang H."/>
        </authorList>
    </citation>
    <scope>NUCLEOTIDE SEQUENCE</scope>
    <source>
        <strain evidence="2">3651</strain>
    </source>
</reference>
<feature type="region of interest" description="Disordered" evidence="1">
    <location>
        <begin position="52"/>
        <end position="87"/>
    </location>
</feature>
<organism evidence="2 3">
    <name type="scientific">Sesamum alatum</name>
    <dbReference type="NCBI Taxonomy" id="300844"/>
    <lineage>
        <taxon>Eukaryota</taxon>
        <taxon>Viridiplantae</taxon>
        <taxon>Streptophyta</taxon>
        <taxon>Embryophyta</taxon>
        <taxon>Tracheophyta</taxon>
        <taxon>Spermatophyta</taxon>
        <taxon>Magnoliopsida</taxon>
        <taxon>eudicotyledons</taxon>
        <taxon>Gunneridae</taxon>
        <taxon>Pentapetalae</taxon>
        <taxon>asterids</taxon>
        <taxon>lamiids</taxon>
        <taxon>Lamiales</taxon>
        <taxon>Pedaliaceae</taxon>
        <taxon>Sesamum</taxon>
    </lineage>
</organism>
<feature type="region of interest" description="Disordered" evidence="1">
    <location>
        <begin position="131"/>
        <end position="164"/>
    </location>
</feature>
<dbReference type="EMBL" id="JACGWO010000001">
    <property type="protein sequence ID" value="KAK4441789.1"/>
    <property type="molecule type" value="Genomic_DNA"/>
</dbReference>
<proteinExistence type="predicted"/>
<gene>
    <name evidence="2" type="ORF">Salat_0513800</name>
</gene>
<dbReference type="Proteomes" id="UP001293254">
    <property type="component" value="Unassembled WGS sequence"/>
</dbReference>
<accession>A0AAE1Z4S5</accession>
<reference evidence="2" key="1">
    <citation type="submission" date="2020-06" db="EMBL/GenBank/DDBJ databases">
        <authorList>
            <person name="Li T."/>
            <person name="Hu X."/>
            <person name="Zhang T."/>
            <person name="Song X."/>
            <person name="Zhang H."/>
            <person name="Dai N."/>
            <person name="Sheng W."/>
            <person name="Hou X."/>
            <person name="Wei L."/>
        </authorList>
    </citation>
    <scope>NUCLEOTIDE SEQUENCE</scope>
    <source>
        <strain evidence="2">3651</strain>
        <tissue evidence="2">Leaf</tissue>
    </source>
</reference>
<protein>
    <submittedName>
        <fullName evidence="2">Uncharacterized protein</fullName>
    </submittedName>
</protein>
<dbReference type="AlphaFoldDB" id="A0AAE1Z4S5"/>
<feature type="compositionally biased region" description="Polar residues" evidence="1">
    <location>
        <begin position="131"/>
        <end position="147"/>
    </location>
</feature>